<comment type="similarity">
    <text evidence="1">Belongs to the short-chain dehydrogenases/reductases (SDR) family.</text>
</comment>
<evidence type="ECO:0000256" key="3">
    <source>
        <dbReference type="ARBA" id="ARBA00069939"/>
    </source>
</evidence>
<gene>
    <name evidence="4" type="ORF">DJ019_14830</name>
</gene>
<proteinExistence type="inferred from homology"/>
<dbReference type="Gene3D" id="3.40.50.720">
    <property type="entry name" value="NAD(P)-binding Rossmann-like Domain"/>
    <property type="match status" value="1"/>
</dbReference>
<dbReference type="PANTHER" id="PTHR43943">
    <property type="entry name" value="DEHYDROGENASE/REDUCTASE (SDR FAMILY) MEMBER 4"/>
    <property type="match status" value="1"/>
</dbReference>
<keyword evidence="5" id="KW-1185">Reference proteome</keyword>
<dbReference type="PRINTS" id="PR00081">
    <property type="entry name" value="GDHRDH"/>
</dbReference>
<dbReference type="SUPFAM" id="SSF51735">
    <property type="entry name" value="NAD(P)-binding Rossmann-fold domains"/>
    <property type="match status" value="1"/>
</dbReference>
<dbReference type="GO" id="GO:0047838">
    <property type="term" value="F:D-xylose 1-dehydrogenase (NAD+) activity"/>
    <property type="evidence" value="ECO:0007669"/>
    <property type="project" value="UniProtKB-EC"/>
</dbReference>
<sequence>MSQVLEAPPVSVNGLFDLTGKVAVITGSSRGIGRAIAERMAQQGAKVVISSRKAGPCEEVAAVINERSPGHAIAVPANISSKEDLQRLVDETRKAFGKIDILVCNAASNPFYGSQLDIPDEAFRKILDNNIIANNWLIQMVTPEMRERKDGAIIIVSSIGGLRGSTVIGAYCISKAADMQLARNLAQELGPDNIRVNCIAPGLVKTDFAKALWDTPAGEARASSGTPLRRLGEPDDLAGAAVYLASRAGAWTTGQTLVVDGGSTC</sequence>
<dbReference type="InterPro" id="IPR020904">
    <property type="entry name" value="Sc_DH/Rdtase_CS"/>
</dbReference>
<dbReference type="InterPro" id="IPR002347">
    <property type="entry name" value="SDR_fam"/>
</dbReference>
<dbReference type="CDD" id="cd05233">
    <property type="entry name" value="SDR_c"/>
    <property type="match status" value="1"/>
</dbReference>
<evidence type="ECO:0000313" key="4">
    <source>
        <dbReference type="EMBL" id="RAK64431.1"/>
    </source>
</evidence>
<dbReference type="FunFam" id="3.40.50.720:FF:000084">
    <property type="entry name" value="Short-chain dehydrogenase reductase"/>
    <property type="match status" value="1"/>
</dbReference>
<name>A0A328BDC1_9CAUL</name>
<reference evidence="4 5" key="1">
    <citation type="submission" date="2018-05" db="EMBL/GenBank/DDBJ databases">
        <authorList>
            <person name="Lanie J.A."/>
            <person name="Ng W.-L."/>
            <person name="Kazmierczak K.M."/>
            <person name="Andrzejewski T.M."/>
            <person name="Davidsen T.M."/>
            <person name="Wayne K.J."/>
            <person name="Tettelin H."/>
            <person name="Glass J.I."/>
            <person name="Rusch D."/>
            <person name="Podicherti R."/>
            <person name="Tsui H.-C.T."/>
            <person name="Winkler M.E."/>
        </authorList>
    </citation>
    <scope>NUCLEOTIDE SEQUENCE [LARGE SCALE GENOMIC DNA]</scope>
    <source>
        <strain evidence="4 5">BUT-10</strain>
    </source>
</reference>
<comment type="caution">
    <text evidence="4">The sequence shown here is derived from an EMBL/GenBank/DDBJ whole genome shotgun (WGS) entry which is preliminary data.</text>
</comment>
<dbReference type="AlphaFoldDB" id="A0A328BDC1"/>
<dbReference type="PANTHER" id="PTHR43943:SF2">
    <property type="entry name" value="DEHYDROGENASE_REDUCTASE 4"/>
    <property type="match status" value="1"/>
</dbReference>
<dbReference type="PRINTS" id="PR00080">
    <property type="entry name" value="SDRFAMILY"/>
</dbReference>
<accession>A0A328BDC1</accession>
<dbReference type="OrthoDB" id="9789398at2"/>
<dbReference type="RefSeq" id="WP_111276818.1">
    <property type="nucleotide sequence ID" value="NZ_QFYS01000006.1"/>
</dbReference>
<dbReference type="PROSITE" id="PS00061">
    <property type="entry name" value="ADH_SHORT"/>
    <property type="match status" value="1"/>
</dbReference>
<dbReference type="NCBIfam" id="NF005559">
    <property type="entry name" value="PRK07231.1"/>
    <property type="match status" value="1"/>
</dbReference>
<evidence type="ECO:0000256" key="1">
    <source>
        <dbReference type="ARBA" id="ARBA00006484"/>
    </source>
</evidence>
<dbReference type="Pfam" id="PF13561">
    <property type="entry name" value="adh_short_C2"/>
    <property type="match status" value="1"/>
</dbReference>
<protein>
    <recommendedName>
        <fullName evidence="3">D-xylose 1-dehydrogenase</fullName>
        <ecNumber evidence="2">1.1.1.175</ecNumber>
    </recommendedName>
</protein>
<organism evidence="4 5">
    <name type="scientific">Phenylobacterium kunshanense</name>
    <dbReference type="NCBI Taxonomy" id="1445034"/>
    <lineage>
        <taxon>Bacteria</taxon>
        <taxon>Pseudomonadati</taxon>
        <taxon>Pseudomonadota</taxon>
        <taxon>Alphaproteobacteria</taxon>
        <taxon>Caulobacterales</taxon>
        <taxon>Caulobacteraceae</taxon>
        <taxon>Phenylobacterium</taxon>
    </lineage>
</organism>
<evidence type="ECO:0000256" key="2">
    <source>
        <dbReference type="ARBA" id="ARBA00066641"/>
    </source>
</evidence>
<dbReference type="EC" id="1.1.1.175" evidence="2"/>
<dbReference type="Proteomes" id="UP000249524">
    <property type="component" value="Unassembled WGS sequence"/>
</dbReference>
<evidence type="ECO:0000313" key="5">
    <source>
        <dbReference type="Proteomes" id="UP000249524"/>
    </source>
</evidence>
<dbReference type="EMBL" id="QFYS01000006">
    <property type="protein sequence ID" value="RAK64431.1"/>
    <property type="molecule type" value="Genomic_DNA"/>
</dbReference>
<dbReference type="InterPro" id="IPR036291">
    <property type="entry name" value="NAD(P)-bd_dom_sf"/>
</dbReference>